<accession>A0A2T3ZG95</accession>
<name>A0A2T3ZG95_TRIA4</name>
<protein>
    <submittedName>
        <fullName evidence="1">Uncharacterized protein</fullName>
    </submittedName>
</protein>
<evidence type="ECO:0000313" key="1">
    <source>
        <dbReference type="EMBL" id="PTB43825.1"/>
    </source>
</evidence>
<sequence length="209" mass="23764">MAVQQVLALQELPTEMDIDDDTQASVYDACTLEQIEAGGTYQFMHSTPPDIDLNLLQSIIQPNALPFFECHCQEIHDFWSWLVRKTSIPADVAINDPIITSAFTIIDDAILHSGEYFWRSRLAYVQLTRVLIAIKSIIARRGRQRRRVGQGNASILIDLYVKAQVEPFSPKVLRQKVQNRVRVAKRWADLISGSIFIATAYNDKAEMLM</sequence>
<reference evidence="1 2" key="1">
    <citation type="submission" date="2016-07" db="EMBL/GenBank/DDBJ databases">
        <title>Multiple horizontal gene transfer events from other fungi enriched the ability of initially mycotrophic Trichoderma (Ascomycota) to feed on dead plant biomass.</title>
        <authorList>
            <consortium name="DOE Joint Genome Institute"/>
            <person name="Aerts A."/>
            <person name="Atanasova L."/>
            <person name="Chenthamara K."/>
            <person name="Zhang J."/>
            <person name="Grujic M."/>
            <person name="Henrissat B."/>
            <person name="Kuo A."/>
            <person name="Salamov A."/>
            <person name="Lipzen A."/>
            <person name="Labutti K."/>
            <person name="Barry K."/>
            <person name="Miao Y."/>
            <person name="Rahimi M.J."/>
            <person name="Shen Q."/>
            <person name="Grigoriev I.V."/>
            <person name="Kubicek C.P."/>
            <person name="Druzhinina I.S."/>
        </authorList>
    </citation>
    <scope>NUCLEOTIDE SEQUENCE [LARGE SCALE GENOMIC DNA]</scope>
    <source>
        <strain evidence="1 2">CBS 433.97</strain>
    </source>
</reference>
<evidence type="ECO:0000313" key="2">
    <source>
        <dbReference type="Proteomes" id="UP000240493"/>
    </source>
</evidence>
<proteinExistence type="predicted"/>
<gene>
    <name evidence="1" type="ORF">M441DRAFT_453319</name>
</gene>
<dbReference type="STRING" id="1042311.A0A2T3ZG95"/>
<dbReference type="OrthoDB" id="5132307at2759"/>
<organism evidence="1 2">
    <name type="scientific">Trichoderma asperellum (strain ATCC 204424 / CBS 433.97 / NBRC 101777)</name>
    <dbReference type="NCBI Taxonomy" id="1042311"/>
    <lineage>
        <taxon>Eukaryota</taxon>
        <taxon>Fungi</taxon>
        <taxon>Dikarya</taxon>
        <taxon>Ascomycota</taxon>
        <taxon>Pezizomycotina</taxon>
        <taxon>Sordariomycetes</taxon>
        <taxon>Hypocreomycetidae</taxon>
        <taxon>Hypocreales</taxon>
        <taxon>Hypocreaceae</taxon>
        <taxon>Trichoderma</taxon>
    </lineage>
</organism>
<keyword evidence="2" id="KW-1185">Reference proteome</keyword>
<dbReference type="EMBL" id="KZ679258">
    <property type="protein sequence ID" value="PTB43825.1"/>
    <property type="molecule type" value="Genomic_DNA"/>
</dbReference>
<dbReference type="Proteomes" id="UP000240493">
    <property type="component" value="Unassembled WGS sequence"/>
</dbReference>
<dbReference type="AlphaFoldDB" id="A0A2T3ZG95"/>